<dbReference type="EMBL" id="VYTZ01000003">
    <property type="protein sequence ID" value="KAA9380108.1"/>
    <property type="molecule type" value="Genomic_DNA"/>
</dbReference>
<sequence length="304" mass="33967">MRQKKRSLELKARRARQFMLAALDCPHVRQKQTDLAATSDQALKNGLGLAFYLGRCAHQLHIAVHTFGGPTATLGTSRPPSEISGLVTGWGRLLATYQGPSIFGGDWPSRVAEGPLLAEERSDELEDSFGGLGCIHNGRELVMGELAGVLCIVDRTLLARDTRLSGLRAAHSYGQAREADSNIDALRYFNFYRDRYIIEHPEIAADIDEYDERELWPLVRPGDDDAFDYAAHPIADNQPWEAVPTTPLPLIRNLRDAGFYRIQSVELPKLVGYDPAQANLLSEHLRAQGWRLKRDNALLQIYLP</sequence>
<dbReference type="Proteomes" id="UP000327011">
    <property type="component" value="Unassembled WGS sequence"/>
</dbReference>
<reference evidence="1 2" key="1">
    <citation type="submission" date="2019-09" db="EMBL/GenBank/DDBJ databases">
        <title>Screening of Novel Bioactive Compounds from Soil-Associated.</title>
        <authorList>
            <person name="Gong X."/>
        </authorList>
    </citation>
    <scope>NUCLEOTIDE SEQUENCE [LARGE SCALE GENOMIC DNA]</scope>
    <source>
        <strain evidence="1 2">Gxj-6</strain>
    </source>
</reference>
<dbReference type="RefSeq" id="WP_150933323.1">
    <property type="nucleotide sequence ID" value="NZ_VYTZ01000003.1"/>
</dbReference>
<accession>A0A5J5K8E7</accession>
<evidence type="ECO:0000313" key="1">
    <source>
        <dbReference type="EMBL" id="KAA9380108.1"/>
    </source>
</evidence>
<keyword evidence="2" id="KW-1185">Reference proteome</keyword>
<gene>
    <name evidence="1" type="ORF">F5972_10925</name>
</gene>
<comment type="caution">
    <text evidence="1">The sequence shown here is derived from an EMBL/GenBank/DDBJ whole genome shotgun (WGS) entry which is preliminary data.</text>
</comment>
<dbReference type="AlphaFoldDB" id="A0A5J5K8E7"/>
<name>A0A5J5K8E7_9ACTN</name>
<protein>
    <submittedName>
        <fullName evidence="1">Uncharacterized protein</fullName>
    </submittedName>
</protein>
<evidence type="ECO:0000313" key="2">
    <source>
        <dbReference type="Proteomes" id="UP000327011"/>
    </source>
</evidence>
<proteinExistence type="predicted"/>
<organism evidence="1 2">
    <name type="scientific">Microbispora cellulosiformans</name>
    <dbReference type="NCBI Taxonomy" id="2614688"/>
    <lineage>
        <taxon>Bacteria</taxon>
        <taxon>Bacillati</taxon>
        <taxon>Actinomycetota</taxon>
        <taxon>Actinomycetes</taxon>
        <taxon>Streptosporangiales</taxon>
        <taxon>Streptosporangiaceae</taxon>
        <taxon>Microbispora</taxon>
    </lineage>
</organism>